<dbReference type="InterPro" id="IPR007709">
    <property type="entry name" value="N-FG_amidohydro"/>
</dbReference>
<dbReference type="EMBL" id="JBHUMP010000031">
    <property type="protein sequence ID" value="MFD2741574.1"/>
    <property type="molecule type" value="Genomic_DNA"/>
</dbReference>
<proteinExistence type="predicted"/>
<comment type="caution">
    <text evidence="1">The sequence shown here is derived from an EMBL/GenBank/DDBJ whole genome shotgun (WGS) entry which is preliminary data.</text>
</comment>
<reference evidence="2" key="1">
    <citation type="journal article" date="2019" name="Int. J. Syst. Evol. Microbiol.">
        <title>The Global Catalogue of Microorganisms (GCM) 10K type strain sequencing project: providing services to taxonomists for standard genome sequencing and annotation.</title>
        <authorList>
            <consortium name="The Broad Institute Genomics Platform"/>
            <consortium name="The Broad Institute Genome Sequencing Center for Infectious Disease"/>
            <person name="Wu L."/>
            <person name="Ma J."/>
        </authorList>
    </citation>
    <scope>NUCLEOTIDE SEQUENCE [LARGE SCALE GENOMIC DNA]</scope>
    <source>
        <strain evidence="2">TISTR 2562</strain>
    </source>
</reference>
<dbReference type="PIRSF" id="PIRSF029730">
    <property type="entry name" value="UCP029730"/>
    <property type="match status" value="1"/>
</dbReference>
<gene>
    <name evidence="1" type="ORF">ACFSUD_18570</name>
</gene>
<organism evidence="1 2">
    <name type="scientific">Sulfitobacter aestuarii</name>
    <dbReference type="NCBI Taxonomy" id="2161676"/>
    <lineage>
        <taxon>Bacteria</taxon>
        <taxon>Pseudomonadati</taxon>
        <taxon>Pseudomonadota</taxon>
        <taxon>Alphaproteobacteria</taxon>
        <taxon>Rhodobacterales</taxon>
        <taxon>Roseobacteraceae</taxon>
        <taxon>Sulfitobacter</taxon>
    </lineage>
</organism>
<dbReference type="Gene3D" id="3.40.630.40">
    <property type="entry name" value="Zn-dependent exopeptidases"/>
    <property type="match status" value="1"/>
</dbReference>
<sequence length="255" mass="28036">MTQDTTRPLLGADDPAPVTVLNPDSDHPVLLVCEHAGRAVPQALNGLGVKVEDRGSHVCWDIGAEAVTRLMAGALGAPAVLQSYSRLVIDCNRPPTAPDAIPEINHGVQVPGNRALEEAARAARVREIFDPFQDKVAEYLRQPSRRMVLAIHSFTPTLGTAPRPWEIGFLFRHDIQTSTHLARSVQEARPELTIGMNEPYQIDDESDWFVPQHGEASGLPHSLIEIRNDQIGEARGQTAWAETLITAINRYLKEV</sequence>
<dbReference type="Pfam" id="PF05013">
    <property type="entry name" value="FGase"/>
    <property type="match status" value="1"/>
</dbReference>
<evidence type="ECO:0000313" key="2">
    <source>
        <dbReference type="Proteomes" id="UP001597474"/>
    </source>
</evidence>
<dbReference type="InterPro" id="IPR011227">
    <property type="entry name" value="UCP029730"/>
</dbReference>
<name>A0ABW5U6S7_9RHOB</name>
<accession>A0ABW5U6S7</accession>
<evidence type="ECO:0000313" key="1">
    <source>
        <dbReference type="EMBL" id="MFD2741574.1"/>
    </source>
</evidence>
<dbReference type="SUPFAM" id="SSF53187">
    <property type="entry name" value="Zn-dependent exopeptidases"/>
    <property type="match status" value="1"/>
</dbReference>
<keyword evidence="2" id="KW-1185">Reference proteome</keyword>
<dbReference type="RefSeq" id="WP_386376000.1">
    <property type="nucleotide sequence ID" value="NZ_JBHUMP010000031.1"/>
</dbReference>
<protein>
    <submittedName>
        <fullName evidence="1">N-formylglutamate amidohydrolase</fullName>
    </submittedName>
</protein>
<dbReference type="Proteomes" id="UP001597474">
    <property type="component" value="Unassembled WGS sequence"/>
</dbReference>